<keyword evidence="3" id="KW-1185">Reference proteome</keyword>
<dbReference type="Proteomes" id="UP000663828">
    <property type="component" value="Unassembled WGS sequence"/>
</dbReference>
<evidence type="ECO:0000313" key="3">
    <source>
        <dbReference type="Proteomes" id="UP000663828"/>
    </source>
</evidence>
<evidence type="ECO:0000313" key="4">
    <source>
        <dbReference type="Proteomes" id="UP000663852"/>
    </source>
</evidence>
<proteinExistence type="predicted"/>
<gene>
    <name evidence="1" type="ORF">EDS130_LOCUS22807</name>
    <name evidence="2" type="ORF">XAT740_LOCUS33365</name>
</gene>
<reference evidence="1" key="1">
    <citation type="submission" date="2021-02" db="EMBL/GenBank/DDBJ databases">
        <authorList>
            <person name="Nowell W R."/>
        </authorList>
    </citation>
    <scope>NUCLEOTIDE SEQUENCE</scope>
</reference>
<sequence>MPKPPSKFDESIIRHFDRAFHRIITKHLVELRHVLSPYLHNMLFHHAKLHEIDFVGYAYELIGIMSYYLKSSFIYRFKSSDNPSPTHFYQLLIALSAFGKSTLHTLIKSSVMNEHSVRTTGELYDHRKPGVLEGFDVFVDETSAAGLQAGLVNGDKIIFSDEGENILKNNGLLVEENASVSSTYDLRTFILSYYGSLRTFNKELKSGSLAANIGRLTISCLSTSEPIVRMLARRFSGGQVCPMLERFAILYAETKPRYSFQRPKAVKYKMASLSQYIMVLGRIENIEFFFDEEAENLYASYGDALTYTMKQNERHAPWLSTRFGKSRDQSLRLCALLQGLEMAAVVCHDLFLEDSSFTNGIADKRFFEAAVKKTQQLFFPSSMNQRQLSIGIEIVQGAIYLTNKFIDQYREMFEPDKRELKRVTF</sequence>
<dbReference type="OrthoDB" id="10374042at2759"/>
<evidence type="ECO:0000313" key="2">
    <source>
        <dbReference type="EMBL" id="CAF1386484.1"/>
    </source>
</evidence>
<name>A0A814SZL8_ADIRI</name>
<dbReference type="EMBL" id="CAJNOJ010000121">
    <property type="protein sequence ID" value="CAF1154754.1"/>
    <property type="molecule type" value="Genomic_DNA"/>
</dbReference>
<dbReference type="EMBL" id="CAJNOR010003179">
    <property type="protein sequence ID" value="CAF1386484.1"/>
    <property type="molecule type" value="Genomic_DNA"/>
</dbReference>
<dbReference type="AlphaFoldDB" id="A0A814SZL8"/>
<organism evidence="1 4">
    <name type="scientific">Adineta ricciae</name>
    <name type="common">Rotifer</name>
    <dbReference type="NCBI Taxonomy" id="249248"/>
    <lineage>
        <taxon>Eukaryota</taxon>
        <taxon>Metazoa</taxon>
        <taxon>Spiralia</taxon>
        <taxon>Gnathifera</taxon>
        <taxon>Rotifera</taxon>
        <taxon>Eurotatoria</taxon>
        <taxon>Bdelloidea</taxon>
        <taxon>Adinetida</taxon>
        <taxon>Adinetidae</taxon>
        <taxon>Adineta</taxon>
    </lineage>
</organism>
<evidence type="ECO:0000313" key="1">
    <source>
        <dbReference type="EMBL" id="CAF1154754.1"/>
    </source>
</evidence>
<accession>A0A814SZL8</accession>
<comment type="caution">
    <text evidence="1">The sequence shown here is derived from an EMBL/GenBank/DDBJ whole genome shotgun (WGS) entry which is preliminary data.</text>
</comment>
<dbReference type="Proteomes" id="UP000663852">
    <property type="component" value="Unassembled WGS sequence"/>
</dbReference>
<protein>
    <submittedName>
        <fullName evidence="1">Uncharacterized protein</fullName>
    </submittedName>
</protein>